<dbReference type="Pfam" id="PF00012">
    <property type="entry name" value="HSP70"/>
    <property type="match status" value="1"/>
</dbReference>
<gene>
    <name evidence="4" type="ORF">F0562_031580</name>
</gene>
<sequence length="388" mass="44137">MVLTKMCEISEAYYKTSVRNVVVFIPTNFNDFHIQATKEVGLIDGLHVMRIVKEPIAYAIAYWLDMKASSVSDQKNVLVFKLDGGSFLVSLFSIDQEYVIKFKATTEYTKLGGDEFTKRMVNHVVQEFKRMHKKDISRKGRVLRRLRTACERAKRTPSSTARAIIDIDSLYKGIDFYTIITHPTFEELNMDIFRKCMELVDKCLRYAEMEKSSVHEVILLGVSTMIPKKELCKIVSPYDVVVYHAAVRAAILSGCVSNQMFDELLMLDVTPLSLALEINEGLMRVLIPRNTHIPTKMEFGLSTQVDNQTSVIIIVYEGERRRTRDNNFLGKLKLSGITPAPRNVPKINVCFDIDANGILNVSTEEKTSGQKNMITISNAKERLSEEEI</sequence>
<dbReference type="AlphaFoldDB" id="A0A5J5AXR5"/>
<dbReference type="PANTHER" id="PTHR19375">
    <property type="entry name" value="HEAT SHOCK PROTEIN 70KDA"/>
    <property type="match status" value="1"/>
</dbReference>
<name>A0A5J5AXR5_9ASTE</name>
<dbReference type="InterPro" id="IPR029047">
    <property type="entry name" value="HSP70_peptide-bd_sf"/>
</dbReference>
<dbReference type="OrthoDB" id="2401965at2759"/>
<accession>A0A5J5AXR5</accession>
<dbReference type="EMBL" id="CM018041">
    <property type="protein sequence ID" value="KAA8534227.1"/>
    <property type="molecule type" value="Genomic_DNA"/>
</dbReference>
<keyword evidence="3" id="KW-0067">ATP-binding</keyword>
<dbReference type="SUPFAM" id="SSF100920">
    <property type="entry name" value="Heat shock protein 70kD (HSP70), peptide-binding domain"/>
    <property type="match status" value="1"/>
</dbReference>
<dbReference type="Gene3D" id="2.60.34.10">
    <property type="entry name" value="Substrate Binding Domain Of DNAk, Chain A, domain 1"/>
    <property type="match status" value="1"/>
</dbReference>
<keyword evidence="5" id="KW-1185">Reference proteome</keyword>
<keyword evidence="2" id="KW-0547">Nucleotide-binding</keyword>
<proteinExistence type="inferred from homology"/>
<dbReference type="FunFam" id="3.90.640.10:FF:000134">
    <property type="entry name" value="Heat shock cognate 71 kDa protein"/>
    <property type="match status" value="1"/>
</dbReference>
<evidence type="ECO:0000313" key="4">
    <source>
        <dbReference type="EMBL" id="KAA8534227.1"/>
    </source>
</evidence>
<evidence type="ECO:0000256" key="2">
    <source>
        <dbReference type="ARBA" id="ARBA00022741"/>
    </source>
</evidence>
<dbReference type="Proteomes" id="UP000325577">
    <property type="component" value="Linkage Group LG18"/>
</dbReference>
<evidence type="ECO:0000313" key="5">
    <source>
        <dbReference type="Proteomes" id="UP000325577"/>
    </source>
</evidence>
<dbReference type="FunFam" id="3.30.420.40:FF:000028">
    <property type="entry name" value="heat shock 70 kDa protein-like"/>
    <property type="match status" value="1"/>
</dbReference>
<dbReference type="InterPro" id="IPR043129">
    <property type="entry name" value="ATPase_NBD"/>
</dbReference>
<organism evidence="4 5">
    <name type="scientific">Nyssa sinensis</name>
    <dbReference type="NCBI Taxonomy" id="561372"/>
    <lineage>
        <taxon>Eukaryota</taxon>
        <taxon>Viridiplantae</taxon>
        <taxon>Streptophyta</taxon>
        <taxon>Embryophyta</taxon>
        <taxon>Tracheophyta</taxon>
        <taxon>Spermatophyta</taxon>
        <taxon>Magnoliopsida</taxon>
        <taxon>eudicotyledons</taxon>
        <taxon>Gunneridae</taxon>
        <taxon>Pentapetalae</taxon>
        <taxon>asterids</taxon>
        <taxon>Cornales</taxon>
        <taxon>Nyssaceae</taxon>
        <taxon>Nyssa</taxon>
    </lineage>
</organism>
<comment type="similarity">
    <text evidence="1">Belongs to the heat shock protein 70 family.</text>
</comment>
<dbReference type="PRINTS" id="PR00301">
    <property type="entry name" value="HEATSHOCK70"/>
</dbReference>
<evidence type="ECO:0000256" key="3">
    <source>
        <dbReference type="ARBA" id="ARBA00022840"/>
    </source>
</evidence>
<protein>
    <submittedName>
        <fullName evidence="4">Uncharacterized protein</fullName>
    </submittedName>
</protein>
<dbReference type="InterPro" id="IPR013126">
    <property type="entry name" value="Hsp_70_fam"/>
</dbReference>
<dbReference type="Gene3D" id="3.90.640.10">
    <property type="entry name" value="Actin, Chain A, domain 4"/>
    <property type="match status" value="1"/>
</dbReference>
<dbReference type="SUPFAM" id="SSF53067">
    <property type="entry name" value="Actin-like ATPase domain"/>
    <property type="match status" value="2"/>
</dbReference>
<dbReference type="Gene3D" id="3.30.420.40">
    <property type="match status" value="2"/>
</dbReference>
<reference evidence="4 5" key="1">
    <citation type="submission" date="2019-09" db="EMBL/GenBank/DDBJ databases">
        <title>A chromosome-level genome assembly of the Chinese tupelo Nyssa sinensis.</title>
        <authorList>
            <person name="Yang X."/>
            <person name="Kang M."/>
            <person name="Yang Y."/>
            <person name="Xiong H."/>
            <person name="Wang M."/>
            <person name="Zhang Z."/>
            <person name="Wang Z."/>
            <person name="Wu H."/>
            <person name="Ma T."/>
            <person name="Liu J."/>
            <person name="Xi Z."/>
        </authorList>
    </citation>
    <scope>NUCLEOTIDE SEQUENCE [LARGE SCALE GENOMIC DNA]</scope>
    <source>
        <strain evidence="4">J267</strain>
        <tissue evidence="4">Leaf</tissue>
    </source>
</reference>
<dbReference type="GO" id="GO:0005524">
    <property type="term" value="F:ATP binding"/>
    <property type="evidence" value="ECO:0007669"/>
    <property type="project" value="UniProtKB-KW"/>
</dbReference>
<evidence type="ECO:0000256" key="1">
    <source>
        <dbReference type="ARBA" id="ARBA00007381"/>
    </source>
</evidence>
<dbReference type="FunFam" id="2.60.34.10:FF:000012">
    <property type="entry name" value="Heat shock 70 kDa protein"/>
    <property type="match status" value="1"/>
</dbReference>
<dbReference type="GO" id="GO:0140662">
    <property type="term" value="F:ATP-dependent protein folding chaperone"/>
    <property type="evidence" value="ECO:0007669"/>
    <property type="project" value="InterPro"/>
</dbReference>